<feature type="domain" description="CCHC-type" evidence="1">
    <location>
        <begin position="231"/>
        <end position="247"/>
    </location>
</feature>
<feature type="domain" description="CCHC-type" evidence="1">
    <location>
        <begin position="250"/>
        <end position="268"/>
    </location>
</feature>
<organism evidence="2 3">
    <name type="scientific">Aspergillus pseudocaelatus</name>
    <dbReference type="NCBI Taxonomy" id="1825620"/>
    <lineage>
        <taxon>Eukaryota</taxon>
        <taxon>Fungi</taxon>
        <taxon>Dikarya</taxon>
        <taxon>Ascomycota</taxon>
        <taxon>Pezizomycotina</taxon>
        <taxon>Eurotiomycetes</taxon>
        <taxon>Eurotiomycetidae</taxon>
        <taxon>Eurotiales</taxon>
        <taxon>Aspergillaceae</taxon>
        <taxon>Aspergillus</taxon>
        <taxon>Aspergillus subgen. Circumdati</taxon>
    </lineage>
</organism>
<accession>A0ABQ6WD53</accession>
<feature type="domain" description="CCHC-type" evidence="1">
    <location>
        <begin position="214"/>
        <end position="230"/>
    </location>
</feature>
<sequence length="277" mass="32040">MGDVLGAIGLLPPVINLLKKGHRSIKDVKELLKDESDTAKLVNGLKQLLDESDGATFTTNIRKMDEELYLLLQERCQKLYDTKRDIQDRFQGGWASAAVAFTKTRKLKKRRSELDSVIKMINDSHSTSNLMQRRRGEDLNNHTIDEARLSKTIITAISRELAKRTPHQSNDYRGYQREKAYRVQKAGAGRSQKGPYQARTKIEKCIRARQDDGECRNCGTTEHREKYCVNRCVRCNQRGHTVSGCDNDVRCYDCGQWGHMRNDNDCPQSYRHRYRWN</sequence>
<dbReference type="InterPro" id="IPR036875">
    <property type="entry name" value="Znf_CCHC_sf"/>
</dbReference>
<dbReference type="Gene3D" id="4.10.60.10">
    <property type="entry name" value="Zinc finger, CCHC-type"/>
    <property type="match status" value="1"/>
</dbReference>
<reference evidence="2 3" key="1">
    <citation type="submission" date="2019-04" db="EMBL/GenBank/DDBJ databases">
        <authorList>
            <consortium name="DOE Joint Genome Institute"/>
            <person name="Mondo S."/>
            <person name="Kjaerbolling I."/>
            <person name="Vesth T."/>
            <person name="Frisvad J.C."/>
            <person name="Nybo J.L."/>
            <person name="Theobald S."/>
            <person name="Kildgaard S."/>
            <person name="Isbrandt T."/>
            <person name="Kuo A."/>
            <person name="Sato A."/>
            <person name="Lyhne E.K."/>
            <person name="Kogle M.E."/>
            <person name="Wiebenga A."/>
            <person name="Kun R.S."/>
            <person name="Lubbers R.J."/>
            <person name="Makela M.R."/>
            <person name="Barry K."/>
            <person name="Chovatia M."/>
            <person name="Clum A."/>
            <person name="Daum C."/>
            <person name="Haridas S."/>
            <person name="He G."/>
            <person name="LaButti K."/>
            <person name="Lipzen A."/>
            <person name="Riley R."/>
            <person name="Salamov A."/>
            <person name="Simmons B.A."/>
            <person name="Magnuson J.K."/>
            <person name="Henrissat B."/>
            <person name="Mortensen U.H."/>
            <person name="Larsen T.O."/>
            <person name="Devries R.P."/>
            <person name="Grigoriev I.V."/>
            <person name="Machida M."/>
            <person name="Baker S.E."/>
            <person name="Andersen M.R."/>
            <person name="Cantor M.N."/>
            <person name="Hua S.X."/>
        </authorList>
    </citation>
    <scope>NUCLEOTIDE SEQUENCE [LARGE SCALE GENOMIC DNA]</scope>
    <source>
        <strain evidence="2 3">CBS 117616</strain>
    </source>
</reference>
<dbReference type="EMBL" id="ML735774">
    <property type="protein sequence ID" value="KAE8415043.1"/>
    <property type="molecule type" value="Genomic_DNA"/>
</dbReference>
<evidence type="ECO:0000313" key="2">
    <source>
        <dbReference type="EMBL" id="KAE8415043.1"/>
    </source>
</evidence>
<dbReference type="Proteomes" id="UP000325395">
    <property type="component" value="Unassembled WGS sequence"/>
</dbReference>
<dbReference type="SUPFAM" id="SSF57756">
    <property type="entry name" value="Retrovirus zinc finger-like domains"/>
    <property type="match status" value="1"/>
</dbReference>
<dbReference type="SMART" id="SM00343">
    <property type="entry name" value="ZnF_C2HC"/>
    <property type="match status" value="3"/>
</dbReference>
<evidence type="ECO:0000313" key="3">
    <source>
        <dbReference type="Proteomes" id="UP000325395"/>
    </source>
</evidence>
<proteinExistence type="predicted"/>
<name>A0ABQ6WD53_9EURO</name>
<dbReference type="InterPro" id="IPR001878">
    <property type="entry name" value="Znf_CCHC"/>
</dbReference>
<evidence type="ECO:0000259" key="1">
    <source>
        <dbReference type="SMART" id="SM00343"/>
    </source>
</evidence>
<keyword evidence="3" id="KW-1185">Reference proteome</keyword>
<gene>
    <name evidence="2" type="ORF">BDV36DRAFT_229477</name>
</gene>
<protein>
    <recommendedName>
        <fullName evidence="1">CCHC-type domain-containing protein</fullName>
    </recommendedName>
</protein>